<feature type="region of interest" description="Disordered" evidence="2">
    <location>
        <begin position="32"/>
        <end position="85"/>
    </location>
</feature>
<dbReference type="PROSITE" id="PS50158">
    <property type="entry name" value="ZF_CCHC"/>
    <property type="match status" value="1"/>
</dbReference>
<dbReference type="EMBL" id="JAEACU010000004">
    <property type="protein sequence ID" value="KAH7533949.1"/>
    <property type="molecule type" value="Genomic_DNA"/>
</dbReference>
<keyword evidence="1" id="KW-0863">Zinc-finger</keyword>
<dbReference type="AlphaFoldDB" id="A0A978VLI0"/>
<comment type="caution">
    <text evidence="4">The sequence shown here is derived from an EMBL/GenBank/DDBJ whole genome shotgun (WGS) entry which is preliminary data.</text>
</comment>
<evidence type="ECO:0000256" key="2">
    <source>
        <dbReference type="SAM" id="MobiDB-lite"/>
    </source>
</evidence>
<dbReference type="InterPro" id="IPR001878">
    <property type="entry name" value="Znf_CCHC"/>
</dbReference>
<proteinExistence type="predicted"/>
<keyword evidence="1" id="KW-0479">Metal-binding</keyword>
<evidence type="ECO:0000313" key="4">
    <source>
        <dbReference type="EMBL" id="KAH7533949.1"/>
    </source>
</evidence>
<organism evidence="4 5">
    <name type="scientific">Ziziphus jujuba var. spinosa</name>
    <dbReference type="NCBI Taxonomy" id="714518"/>
    <lineage>
        <taxon>Eukaryota</taxon>
        <taxon>Viridiplantae</taxon>
        <taxon>Streptophyta</taxon>
        <taxon>Embryophyta</taxon>
        <taxon>Tracheophyta</taxon>
        <taxon>Spermatophyta</taxon>
        <taxon>Magnoliopsida</taxon>
        <taxon>eudicotyledons</taxon>
        <taxon>Gunneridae</taxon>
        <taxon>Pentapetalae</taxon>
        <taxon>rosids</taxon>
        <taxon>fabids</taxon>
        <taxon>Rosales</taxon>
        <taxon>Rhamnaceae</taxon>
        <taxon>Paliureae</taxon>
        <taxon>Ziziphus</taxon>
    </lineage>
</organism>
<evidence type="ECO:0000259" key="3">
    <source>
        <dbReference type="PROSITE" id="PS50158"/>
    </source>
</evidence>
<evidence type="ECO:0000313" key="5">
    <source>
        <dbReference type="Proteomes" id="UP000813462"/>
    </source>
</evidence>
<keyword evidence="1" id="KW-0862">Zinc</keyword>
<gene>
    <name evidence="4" type="ORF">FEM48_Zijuj04G0185900</name>
</gene>
<dbReference type="InterPro" id="IPR036875">
    <property type="entry name" value="Znf_CCHC_sf"/>
</dbReference>
<dbReference type="Proteomes" id="UP000813462">
    <property type="component" value="Unassembled WGS sequence"/>
</dbReference>
<dbReference type="PANTHER" id="PTHR34482:SF36">
    <property type="entry name" value="RETROTRANSPOSON GAG DOMAIN-CONTAINING PROTEIN"/>
    <property type="match status" value="1"/>
</dbReference>
<evidence type="ECO:0000256" key="1">
    <source>
        <dbReference type="PROSITE-ProRule" id="PRU00047"/>
    </source>
</evidence>
<dbReference type="PANTHER" id="PTHR34482">
    <property type="entry name" value="DNA DAMAGE-INDUCIBLE PROTEIN 1-LIKE"/>
    <property type="match status" value="1"/>
</dbReference>
<dbReference type="GO" id="GO:0008270">
    <property type="term" value="F:zinc ion binding"/>
    <property type="evidence" value="ECO:0007669"/>
    <property type="project" value="UniProtKB-KW"/>
</dbReference>
<name>A0A978VLI0_ZIZJJ</name>
<dbReference type="SUPFAM" id="SSF57756">
    <property type="entry name" value="Retrovirus zinc finger-like domains"/>
    <property type="match status" value="1"/>
</dbReference>
<dbReference type="SMART" id="SM00343">
    <property type="entry name" value="ZnF_C2HC"/>
    <property type="match status" value="1"/>
</dbReference>
<sequence>MTLAQYERKFDELSRYAPHLVDTDERKAQKFERGLRDGLRRPISMLRLSPSRKRTWDKNDKQRSDRRGDPKKSKNEQSGKMEYPTCETCGKKHPGECYKKTGACFKCGKYRHIFKNCPNLGNATQKVKRDQLTQGCVYVLTRYDIWSISYPFLG</sequence>
<accession>A0A978VLI0</accession>
<feature type="compositionally biased region" description="Basic and acidic residues" evidence="2">
    <location>
        <begin position="54"/>
        <end position="79"/>
    </location>
</feature>
<reference evidence="4" key="1">
    <citation type="journal article" date="2021" name="Front. Plant Sci.">
        <title>Chromosome-Scale Genome Assembly for Chinese Sour Jujube and Insights Into Its Genome Evolution and Domestication Signature.</title>
        <authorList>
            <person name="Shen L.-Y."/>
            <person name="Luo H."/>
            <person name="Wang X.-L."/>
            <person name="Wang X.-M."/>
            <person name="Qiu X.-J."/>
            <person name="Liu H."/>
            <person name="Zhou S.-S."/>
            <person name="Jia K.-H."/>
            <person name="Nie S."/>
            <person name="Bao Y.-T."/>
            <person name="Zhang R.-G."/>
            <person name="Yun Q.-Z."/>
            <person name="Chai Y.-H."/>
            <person name="Lu J.-Y."/>
            <person name="Li Y."/>
            <person name="Zhao S.-W."/>
            <person name="Mao J.-F."/>
            <person name="Jia S.-G."/>
            <person name="Mao Y.-M."/>
        </authorList>
    </citation>
    <scope>NUCLEOTIDE SEQUENCE</scope>
    <source>
        <strain evidence="4">AT0</strain>
        <tissue evidence="4">Leaf</tissue>
    </source>
</reference>
<protein>
    <recommendedName>
        <fullName evidence="3">CCHC-type domain-containing protein</fullName>
    </recommendedName>
</protein>
<dbReference type="GO" id="GO:0003676">
    <property type="term" value="F:nucleic acid binding"/>
    <property type="evidence" value="ECO:0007669"/>
    <property type="project" value="InterPro"/>
</dbReference>
<feature type="domain" description="CCHC-type" evidence="3">
    <location>
        <begin position="104"/>
        <end position="119"/>
    </location>
</feature>